<evidence type="ECO:0000313" key="3">
    <source>
        <dbReference type="Proteomes" id="UP000256661"/>
    </source>
</evidence>
<dbReference type="Proteomes" id="UP000256661">
    <property type="component" value="Unassembled WGS sequence"/>
</dbReference>
<organism evidence="2 3">
    <name type="scientific">Thermomonospora umbrina</name>
    <dbReference type="NCBI Taxonomy" id="111806"/>
    <lineage>
        <taxon>Bacteria</taxon>
        <taxon>Bacillati</taxon>
        <taxon>Actinomycetota</taxon>
        <taxon>Actinomycetes</taxon>
        <taxon>Streptosporangiales</taxon>
        <taxon>Thermomonosporaceae</taxon>
        <taxon>Thermomonospora</taxon>
    </lineage>
</organism>
<proteinExistence type="predicted"/>
<evidence type="ECO:0000256" key="1">
    <source>
        <dbReference type="SAM" id="Phobius"/>
    </source>
</evidence>
<gene>
    <name evidence="2" type="ORF">DFJ69_3302</name>
</gene>
<evidence type="ECO:0000313" key="2">
    <source>
        <dbReference type="EMBL" id="REE97827.1"/>
    </source>
</evidence>
<keyword evidence="1" id="KW-0812">Transmembrane</keyword>
<keyword evidence="1" id="KW-1133">Transmembrane helix</keyword>
<keyword evidence="3" id="KW-1185">Reference proteome</keyword>
<feature type="transmembrane region" description="Helical" evidence="1">
    <location>
        <begin position="31"/>
        <end position="56"/>
    </location>
</feature>
<sequence>MGGGRVLLALRAAGVAAATLLFWTVTSTMGLLAVVLIFALGALGTWVIGLLTAYGAKMTGTWASRRVVRRGVGNAPRRRHP</sequence>
<comment type="caution">
    <text evidence="2">The sequence shown here is derived from an EMBL/GenBank/DDBJ whole genome shotgun (WGS) entry which is preliminary data.</text>
</comment>
<feature type="transmembrane region" description="Helical" evidence="1">
    <location>
        <begin position="7"/>
        <end position="25"/>
    </location>
</feature>
<name>A0A3D9SQC6_9ACTN</name>
<dbReference type="EMBL" id="QTTT01000001">
    <property type="protein sequence ID" value="REE97827.1"/>
    <property type="molecule type" value="Genomic_DNA"/>
</dbReference>
<accession>A0A3D9SQC6</accession>
<dbReference type="AlphaFoldDB" id="A0A3D9SQC6"/>
<protein>
    <submittedName>
        <fullName evidence="2">Uncharacterized protein</fullName>
    </submittedName>
</protein>
<reference evidence="2 3" key="1">
    <citation type="submission" date="2018-08" db="EMBL/GenBank/DDBJ databases">
        <title>Sequencing the genomes of 1000 actinobacteria strains.</title>
        <authorList>
            <person name="Klenk H.-P."/>
        </authorList>
    </citation>
    <scope>NUCLEOTIDE SEQUENCE [LARGE SCALE GENOMIC DNA]</scope>
    <source>
        <strain evidence="2 3">DSM 43927</strain>
    </source>
</reference>
<keyword evidence="1" id="KW-0472">Membrane</keyword>